<accession>A0A077LAY8</accession>
<dbReference type="PANTHER" id="PTHR32319:SF0">
    <property type="entry name" value="BACTERIAL HEMOLYSIN-LIKE PROTEIN"/>
    <property type="match status" value="1"/>
</dbReference>
<keyword evidence="6" id="KW-1185">Reference proteome</keyword>
<evidence type="ECO:0000313" key="6">
    <source>
        <dbReference type="Proteomes" id="UP000031641"/>
    </source>
</evidence>
<evidence type="ECO:0000256" key="2">
    <source>
        <dbReference type="ARBA" id="ARBA00029460"/>
    </source>
</evidence>
<sequence length="250" mass="29234">MKKTLKELIKQKYNLDDKTIDSLAMQGKIFVNNEKIFLSSFKFKEDCKIEINDKKNKYVSRGAYKLKKAIEEFNIQPEDKICLDIGSSTGGFVQVLLEYKAKKVYALDSGTNQLDFSLRQNKNVFVYEKTNLKNITSEMFKEKIDLITCDVSFISLKNVFEICNRSFENGVKIMALIKPQFEASSKFVEPGGYVKEEHHEYIKNKIIRFANDNNFYLIKQIIKSPILGDKSKNIEYLSFFEKKEMRKNER</sequence>
<dbReference type="SUPFAM" id="SSF53335">
    <property type="entry name" value="S-adenosyl-L-methionine-dependent methyltransferases"/>
    <property type="match status" value="1"/>
</dbReference>
<dbReference type="GO" id="GO:0032259">
    <property type="term" value="P:methylation"/>
    <property type="evidence" value="ECO:0007669"/>
    <property type="project" value="InterPro"/>
</dbReference>
<dbReference type="PANTHER" id="PTHR32319">
    <property type="entry name" value="BACTERIAL HEMOLYSIN-LIKE PROTEIN"/>
    <property type="match status" value="1"/>
</dbReference>
<dbReference type="PROSITE" id="PS50889">
    <property type="entry name" value="S4"/>
    <property type="match status" value="1"/>
</dbReference>
<dbReference type="InterPro" id="IPR002877">
    <property type="entry name" value="RNA_MeTrfase_FtsJ_dom"/>
</dbReference>
<evidence type="ECO:0000256" key="3">
    <source>
        <dbReference type="PROSITE-ProRule" id="PRU00182"/>
    </source>
</evidence>
<dbReference type="InterPro" id="IPR047048">
    <property type="entry name" value="TlyA"/>
</dbReference>
<protein>
    <submittedName>
        <fullName evidence="5">Hemolysin A</fullName>
    </submittedName>
</protein>
<evidence type="ECO:0000256" key="1">
    <source>
        <dbReference type="ARBA" id="ARBA00022884"/>
    </source>
</evidence>
<dbReference type="RefSeq" id="WP_045433186.1">
    <property type="nucleotide sequence ID" value="NZ_AP014631.1"/>
</dbReference>
<dbReference type="InterPro" id="IPR029063">
    <property type="entry name" value="SAM-dependent_MTases_sf"/>
</dbReference>
<dbReference type="CDD" id="cd02440">
    <property type="entry name" value="AdoMet_MTases"/>
    <property type="match status" value="1"/>
</dbReference>
<dbReference type="EMBL" id="AP014631">
    <property type="protein sequence ID" value="BAP39359.1"/>
    <property type="molecule type" value="Genomic_DNA"/>
</dbReference>
<dbReference type="GO" id="GO:0003723">
    <property type="term" value="F:RNA binding"/>
    <property type="evidence" value="ECO:0007669"/>
    <property type="project" value="UniProtKB-KW"/>
</dbReference>
<organism evidence="5 6">
    <name type="scientific">Metamycoplasma canadense</name>
    <dbReference type="NCBI Taxonomy" id="29554"/>
    <lineage>
        <taxon>Bacteria</taxon>
        <taxon>Bacillati</taxon>
        <taxon>Mycoplasmatota</taxon>
        <taxon>Mycoplasmoidales</taxon>
        <taxon>Metamycoplasmataceae</taxon>
        <taxon>Metamycoplasma</taxon>
    </lineage>
</organism>
<dbReference type="KEGG" id="mcan:MCAN360_0069"/>
<feature type="domain" description="Ribosomal RNA methyltransferase FtsJ" evidence="4">
    <location>
        <begin position="58"/>
        <end position="237"/>
    </location>
</feature>
<dbReference type="AlphaFoldDB" id="A0A077LAY8"/>
<dbReference type="GO" id="GO:0008168">
    <property type="term" value="F:methyltransferase activity"/>
    <property type="evidence" value="ECO:0007669"/>
    <property type="project" value="InterPro"/>
</dbReference>
<dbReference type="InterPro" id="IPR036986">
    <property type="entry name" value="S4_RNA-bd_sf"/>
</dbReference>
<dbReference type="OrthoDB" id="9784736at2"/>
<comment type="similarity">
    <text evidence="2">Belongs to the TlyA family.</text>
</comment>
<dbReference type="HOGENOM" id="CLU_058015_3_0_14"/>
<gene>
    <name evidence="5" type="primary">tly</name>
    <name evidence="5" type="ORF">MCAN360_0069</name>
</gene>
<dbReference type="Gene3D" id="3.40.50.150">
    <property type="entry name" value="Vaccinia Virus protein VP39"/>
    <property type="match status" value="1"/>
</dbReference>
<reference evidence="6" key="1">
    <citation type="journal article" date="2014" name="Genome Announc.">
        <title>Complete Genome Sequence of Mycoplasma canadense Strain HAZ 360_1 from Bovine Mastitic Milk in Japan.</title>
        <authorList>
            <person name="Hata E."/>
        </authorList>
    </citation>
    <scope>NUCLEOTIDE SEQUENCE [LARGE SCALE GENOMIC DNA]</scope>
    <source>
        <strain evidence="6">HAZ360_1</strain>
    </source>
</reference>
<dbReference type="Gene3D" id="3.10.290.10">
    <property type="entry name" value="RNA-binding S4 domain"/>
    <property type="match status" value="1"/>
</dbReference>
<evidence type="ECO:0000313" key="5">
    <source>
        <dbReference type="EMBL" id="BAP39359.1"/>
    </source>
</evidence>
<name>A0A077LAY8_9BACT</name>
<dbReference type="STRING" id="29554.MCAN360_0069"/>
<dbReference type="Proteomes" id="UP000031641">
    <property type="component" value="Chromosome"/>
</dbReference>
<dbReference type="Pfam" id="PF01728">
    <property type="entry name" value="FtsJ"/>
    <property type="match status" value="1"/>
</dbReference>
<proteinExistence type="inferred from homology"/>
<keyword evidence="1 3" id="KW-0694">RNA-binding</keyword>
<evidence type="ECO:0000259" key="4">
    <source>
        <dbReference type="Pfam" id="PF01728"/>
    </source>
</evidence>